<feature type="transmembrane region" description="Helical" evidence="5">
    <location>
        <begin position="43"/>
        <end position="64"/>
    </location>
</feature>
<keyword evidence="3 5" id="KW-1133">Transmembrane helix</keyword>
<feature type="domain" description="Lipopolysaccharide assembly protein A" evidence="6">
    <location>
        <begin position="65"/>
        <end position="114"/>
    </location>
</feature>
<organism evidence="7 8">
    <name type="scientific">Saccharopolyspora erythraea</name>
    <name type="common">Streptomyces erythraeus</name>
    <dbReference type="NCBI Taxonomy" id="1836"/>
    <lineage>
        <taxon>Bacteria</taxon>
        <taxon>Bacillati</taxon>
        <taxon>Actinomycetota</taxon>
        <taxon>Actinomycetes</taxon>
        <taxon>Pseudonocardiales</taxon>
        <taxon>Pseudonocardiaceae</taxon>
        <taxon>Saccharopolyspora</taxon>
    </lineage>
</organism>
<keyword evidence="8" id="KW-1185">Reference proteome</keyword>
<dbReference type="Pfam" id="PF06305">
    <property type="entry name" value="LapA_dom"/>
    <property type="match status" value="1"/>
</dbReference>
<name>A0ABN1DZ26_SACER</name>
<dbReference type="InterPro" id="IPR010445">
    <property type="entry name" value="LapA_dom"/>
</dbReference>
<evidence type="ECO:0000256" key="3">
    <source>
        <dbReference type="ARBA" id="ARBA00022989"/>
    </source>
</evidence>
<keyword evidence="4 5" id="KW-0472">Membrane</keyword>
<keyword evidence="1" id="KW-1003">Cell membrane</keyword>
<gene>
    <name evidence="7" type="ORF">GCM10009533_61520</name>
</gene>
<reference evidence="7 8" key="1">
    <citation type="journal article" date="2019" name="Int. J. Syst. Evol. Microbiol.">
        <title>The Global Catalogue of Microorganisms (GCM) 10K type strain sequencing project: providing services to taxonomists for standard genome sequencing and annotation.</title>
        <authorList>
            <consortium name="The Broad Institute Genomics Platform"/>
            <consortium name="The Broad Institute Genome Sequencing Center for Infectious Disease"/>
            <person name="Wu L."/>
            <person name="Ma J."/>
        </authorList>
    </citation>
    <scope>NUCLEOTIDE SEQUENCE [LARGE SCALE GENOMIC DNA]</scope>
    <source>
        <strain evidence="7 8">JCM 10303</strain>
    </source>
</reference>
<dbReference type="RefSeq" id="WP_009947248.1">
    <property type="nucleotide sequence ID" value="NZ_BAAAGS010000066.1"/>
</dbReference>
<accession>A0ABN1DZ26</accession>
<dbReference type="Proteomes" id="UP001500729">
    <property type="component" value="Unassembled WGS sequence"/>
</dbReference>
<evidence type="ECO:0000313" key="7">
    <source>
        <dbReference type="EMBL" id="GAA0555337.1"/>
    </source>
</evidence>
<evidence type="ECO:0000259" key="6">
    <source>
        <dbReference type="Pfam" id="PF06305"/>
    </source>
</evidence>
<keyword evidence="2 5" id="KW-0812">Transmembrane</keyword>
<evidence type="ECO:0000256" key="1">
    <source>
        <dbReference type="ARBA" id="ARBA00022475"/>
    </source>
</evidence>
<evidence type="ECO:0000256" key="4">
    <source>
        <dbReference type="ARBA" id="ARBA00023136"/>
    </source>
</evidence>
<proteinExistence type="predicted"/>
<evidence type="ECO:0000256" key="2">
    <source>
        <dbReference type="ARBA" id="ARBA00022692"/>
    </source>
</evidence>
<protein>
    <recommendedName>
        <fullName evidence="6">Lipopolysaccharide assembly protein A domain-containing protein</fullName>
    </recommendedName>
</protein>
<dbReference type="EMBL" id="BAAAGS010000066">
    <property type="protein sequence ID" value="GAA0555337.1"/>
    <property type="molecule type" value="Genomic_DNA"/>
</dbReference>
<feature type="transmembrane region" description="Helical" evidence="5">
    <location>
        <begin position="76"/>
        <end position="107"/>
    </location>
</feature>
<evidence type="ECO:0000256" key="5">
    <source>
        <dbReference type="SAM" id="Phobius"/>
    </source>
</evidence>
<sequence>MVVMERNDRLNDIRQHRVVGESGPATPENPSVRSRQVGRTRVSGLWAAVVVAAIVLAFLLVFIMQNPAGVTVHFLWIQSTLALGIAMLFAALGGALLIALVATARILQLRGAARTRGTAQH</sequence>
<evidence type="ECO:0000313" key="8">
    <source>
        <dbReference type="Proteomes" id="UP001500729"/>
    </source>
</evidence>
<comment type="caution">
    <text evidence="7">The sequence shown here is derived from an EMBL/GenBank/DDBJ whole genome shotgun (WGS) entry which is preliminary data.</text>
</comment>